<organism evidence="4 5">
    <name type="scientific">Xanthomonas bonasiae</name>
    <dbReference type="NCBI Taxonomy" id="2810351"/>
    <lineage>
        <taxon>Bacteria</taxon>
        <taxon>Pseudomonadati</taxon>
        <taxon>Pseudomonadota</taxon>
        <taxon>Gammaproteobacteria</taxon>
        <taxon>Lysobacterales</taxon>
        <taxon>Lysobacteraceae</taxon>
        <taxon>Xanthomonas</taxon>
    </lineage>
</organism>
<dbReference type="InterPro" id="IPR011006">
    <property type="entry name" value="CheY-like_superfamily"/>
</dbReference>
<feature type="domain" description="Response regulatory" evidence="3">
    <location>
        <begin position="2"/>
        <end position="119"/>
    </location>
</feature>
<dbReference type="EMBL" id="JAFIWB010000003">
    <property type="protein sequence ID" value="MBN6101528.1"/>
    <property type="molecule type" value="Genomic_DNA"/>
</dbReference>
<keyword evidence="5" id="KW-1185">Reference proteome</keyword>
<dbReference type="Pfam" id="PF00072">
    <property type="entry name" value="Response_reg"/>
    <property type="match status" value="1"/>
</dbReference>
<proteinExistence type="predicted"/>
<evidence type="ECO:0000256" key="1">
    <source>
        <dbReference type="ARBA" id="ARBA00022553"/>
    </source>
</evidence>
<dbReference type="RefSeq" id="WP_206229021.1">
    <property type="nucleotide sequence ID" value="NZ_JAFIWB010000003.1"/>
</dbReference>
<dbReference type="SUPFAM" id="SSF52172">
    <property type="entry name" value="CheY-like"/>
    <property type="match status" value="1"/>
</dbReference>
<evidence type="ECO:0000256" key="2">
    <source>
        <dbReference type="PROSITE-ProRule" id="PRU00169"/>
    </source>
</evidence>
<protein>
    <submittedName>
        <fullName evidence="4">Response regulator</fullName>
    </submittedName>
</protein>
<name>A0ABS3AYT8_9XANT</name>
<sequence>MKILVVDDYRTMRRAIQNLLNRLGYDDVAEAADGASALAALRADRIGLVLCDWNMQPMTGLQLLREIRSDRALAGTPFIMVLANDRRDDITALKEAGASGYIMKPFNAETLQGKIKAVL</sequence>
<dbReference type="InterPro" id="IPR001789">
    <property type="entry name" value="Sig_transdc_resp-reg_receiver"/>
</dbReference>
<dbReference type="PANTHER" id="PTHR44591">
    <property type="entry name" value="STRESS RESPONSE REGULATOR PROTEIN 1"/>
    <property type="match status" value="1"/>
</dbReference>
<comment type="caution">
    <text evidence="4">The sequence shown here is derived from an EMBL/GenBank/DDBJ whole genome shotgun (WGS) entry which is preliminary data.</text>
</comment>
<keyword evidence="1 2" id="KW-0597">Phosphoprotein</keyword>
<evidence type="ECO:0000313" key="5">
    <source>
        <dbReference type="Proteomes" id="UP000695802"/>
    </source>
</evidence>
<dbReference type="PROSITE" id="PS50110">
    <property type="entry name" value="RESPONSE_REGULATORY"/>
    <property type="match status" value="1"/>
</dbReference>
<feature type="modified residue" description="4-aspartylphosphate" evidence="2">
    <location>
        <position position="52"/>
    </location>
</feature>
<dbReference type="InterPro" id="IPR050595">
    <property type="entry name" value="Bact_response_regulator"/>
</dbReference>
<dbReference type="PANTHER" id="PTHR44591:SF3">
    <property type="entry name" value="RESPONSE REGULATORY DOMAIN-CONTAINING PROTEIN"/>
    <property type="match status" value="1"/>
</dbReference>
<dbReference type="SMART" id="SM00448">
    <property type="entry name" value="REC"/>
    <property type="match status" value="1"/>
</dbReference>
<dbReference type="Gene3D" id="3.40.50.2300">
    <property type="match status" value="1"/>
</dbReference>
<evidence type="ECO:0000259" key="3">
    <source>
        <dbReference type="PROSITE" id="PS50110"/>
    </source>
</evidence>
<gene>
    <name evidence="4" type="ORF">JR064_05055</name>
</gene>
<evidence type="ECO:0000313" key="4">
    <source>
        <dbReference type="EMBL" id="MBN6101528.1"/>
    </source>
</evidence>
<reference evidence="4 5" key="1">
    <citation type="submission" date="2021-02" db="EMBL/GenBank/DDBJ databases">
        <title>Taxonomically Unique Crown Gall-Associated Xanthomonas Stains Have Deficiency in Virulence Repertories.</title>
        <authorList>
            <person name="Mafakheri H."/>
            <person name="Taghavi S.M."/>
            <person name="Dimkic I."/>
            <person name="Nemanja K."/>
            <person name="Osdaghi E."/>
        </authorList>
    </citation>
    <scope>NUCLEOTIDE SEQUENCE [LARGE SCALE GENOMIC DNA]</scope>
    <source>
        <strain evidence="4 5">FX4</strain>
    </source>
</reference>
<accession>A0ABS3AYT8</accession>
<dbReference type="Proteomes" id="UP000695802">
    <property type="component" value="Unassembled WGS sequence"/>
</dbReference>